<sequence>MNNHELILYKMKSAIFKLFSNPMNRRAIEESLEEFKCHFIQIFEMEFVDILLYESNRFVPVRKNGEATHQTAFAEDQMNAINPLFSVSFISPGHEGSVSADDSLIIRNSELVPLAAILFKASEKWLDFAASPSLKELKSVLGTYFGQEIEMERISEQEKMYRRLFEMAELFNSTMETTVILDGMVKVVSDSCGTNDIQLMLSQEQRGIAEAYRLFDHLNERASAVEAFLSGELTLERDMEMGVNLLNAPIRGRQGIYGILQITSALDSKVTRTEKDFIRMITNAAGIALENASLYEQSHRLVNDLQLVNEASRKLNNNLTLDEVISYLKRQFLKAFNPDEIAFVFYDENNKTTLSDYSTHIFHEDIGMTIIEPMADHFLHSKEAVFDGSLSLEFNYYQSRIALPIVNREDMLGFVILLHKEQYYFSFDNFKLLKSLISHSSLAISNIILRDQLQELVDKDNLTKLFTRRYLDEIVLSSIAKGESGVLLLMDVDDFKLVNDAFGHKTGDEVLQQISSHILKMVNGKGVASRWGGEEIAIYLSTFTMQEGVEFAQSLVETIPFVTNPSVTVSMGLTYWDGKMKDSYNELFQLTDQAMYHAKREGKNQLVINGATSLRK</sequence>
<dbReference type="InterPro" id="IPR043128">
    <property type="entry name" value="Rev_trsase/Diguanyl_cyclase"/>
</dbReference>
<accession>A0ABZ0L7P7</accession>
<keyword evidence="3" id="KW-1185">Reference proteome</keyword>
<organism evidence="2 3">
    <name type="scientific">Sporosarcina oncorhynchi</name>
    <dbReference type="NCBI Taxonomy" id="3056444"/>
    <lineage>
        <taxon>Bacteria</taxon>
        <taxon>Bacillati</taxon>
        <taxon>Bacillota</taxon>
        <taxon>Bacilli</taxon>
        <taxon>Bacillales</taxon>
        <taxon>Caryophanaceae</taxon>
        <taxon>Sporosarcina</taxon>
    </lineage>
</organism>
<dbReference type="GO" id="GO:0052621">
    <property type="term" value="F:diguanylate cyclase activity"/>
    <property type="evidence" value="ECO:0007669"/>
    <property type="project" value="UniProtKB-EC"/>
</dbReference>
<dbReference type="InterPro" id="IPR000160">
    <property type="entry name" value="GGDEF_dom"/>
</dbReference>
<dbReference type="CDD" id="cd01949">
    <property type="entry name" value="GGDEF"/>
    <property type="match status" value="1"/>
</dbReference>
<dbReference type="PANTHER" id="PTHR45138">
    <property type="entry name" value="REGULATORY COMPONENTS OF SENSORY TRANSDUCTION SYSTEM"/>
    <property type="match status" value="1"/>
</dbReference>
<protein>
    <submittedName>
        <fullName evidence="2">Diguanylate cyclase</fullName>
        <ecNumber evidence="2">2.7.7.65</ecNumber>
    </submittedName>
</protein>
<proteinExistence type="predicted"/>
<dbReference type="PROSITE" id="PS50887">
    <property type="entry name" value="GGDEF"/>
    <property type="match status" value="1"/>
</dbReference>
<dbReference type="InterPro" id="IPR029787">
    <property type="entry name" value="Nucleotide_cyclase"/>
</dbReference>
<evidence type="ECO:0000313" key="2">
    <source>
        <dbReference type="EMBL" id="WOV88576.1"/>
    </source>
</evidence>
<dbReference type="Gene3D" id="3.30.450.40">
    <property type="match status" value="2"/>
</dbReference>
<dbReference type="EMBL" id="CP129118">
    <property type="protein sequence ID" value="WOV88576.1"/>
    <property type="molecule type" value="Genomic_DNA"/>
</dbReference>
<dbReference type="RefSeq" id="WP_317969781.1">
    <property type="nucleotide sequence ID" value="NZ_CP129118.1"/>
</dbReference>
<dbReference type="SUPFAM" id="SSF55781">
    <property type="entry name" value="GAF domain-like"/>
    <property type="match status" value="2"/>
</dbReference>
<dbReference type="InterPro" id="IPR029016">
    <property type="entry name" value="GAF-like_dom_sf"/>
</dbReference>
<keyword evidence="2" id="KW-0548">Nucleotidyltransferase</keyword>
<dbReference type="PANTHER" id="PTHR45138:SF9">
    <property type="entry name" value="DIGUANYLATE CYCLASE DGCM-RELATED"/>
    <property type="match status" value="1"/>
</dbReference>
<dbReference type="Proteomes" id="UP001303902">
    <property type="component" value="Chromosome"/>
</dbReference>
<evidence type="ECO:0000259" key="1">
    <source>
        <dbReference type="PROSITE" id="PS50887"/>
    </source>
</evidence>
<dbReference type="InterPro" id="IPR050469">
    <property type="entry name" value="Diguanylate_Cyclase"/>
</dbReference>
<dbReference type="SUPFAM" id="SSF55073">
    <property type="entry name" value="Nucleotide cyclase"/>
    <property type="match status" value="1"/>
</dbReference>
<gene>
    <name evidence="2" type="ORF">QWT69_05535</name>
</gene>
<dbReference type="Gene3D" id="3.30.70.270">
    <property type="match status" value="1"/>
</dbReference>
<feature type="domain" description="GGDEF" evidence="1">
    <location>
        <begin position="483"/>
        <end position="611"/>
    </location>
</feature>
<keyword evidence="2" id="KW-0808">Transferase</keyword>
<dbReference type="EC" id="2.7.7.65" evidence="2"/>
<reference evidence="2 3" key="1">
    <citation type="submission" date="2023-06" db="EMBL/GenBank/DDBJ databases">
        <title>Sporosarcina sp. nov., isolated from Korean tranditional fermented seafood 'Jeotgal'.</title>
        <authorList>
            <person name="Yang A.I."/>
            <person name="Shin N.-R."/>
        </authorList>
    </citation>
    <scope>NUCLEOTIDE SEQUENCE [LARGE SCALE GENOMIC DNA]</scope>
    <source>
        <strain evidence="2 3">T2O-4</strain>
    </source>
</reference>
<dbReference type="Pfam" id="PF00990">
    <property type="entry name" value="GGDEF"/>
    <property type="match status" value="1"/>
</dbReference>
<dbReference type="NCBIfam" id="TIGR00254">
    <property type="entry name" value="GGDEF"/>
    <property type="match status" value="1"/>
</dbReference>
<dbReference type="SMART" id="SM00267">
    <property type="entry name" value="GGDEF"/>
    <property type="match status" value="1"/>
</dbReference>
<name>A0ABZ0L7P7_9BACL</name>
<evidence type="ECO:0000313" key="3">
    <source>
        <dbReference type="Proteomes" id="UP001303902"/>
    </source>
</evidence>